<sequence>MMNYMNCARLLVLISSIIIFILTIRDANSDHHYPQYPHFPEERSGHTAFLIANKLYFLGGKNKFAQRTNDFFYLDVSKSFLTSNLSFHDLSYLSITLPPHQRGTASLCGNTSIYFFGGERDLSNKPDSLIYTFNAVSQQWSHPKINGNEPNIRKQLSSTCDSKGQMYLYAGLSDANMGLPLKIYNDINILDTVNLIWNTSDKSVSDFIPEFINGFSATMLKDGIIVYIGGWNNEGYHDMSKIMLYNTNTASWSIMKASGQIPEKRAMHTSVLTKDDRILIWGGENGGLPAKPQLAVLDTHFKWSIPVITGVKNSIEILPYYAHTTTMIDDYMVIAFGLTYDKLHNTEIPSNLIFLLYTPNQDHYEWTFTFIPSDNFLTNFGVPQPPPISSPDDPIDQPAFALDALIVVLFLVGALIGFIAWYLYKYHPEIRRRAGYSLLPTNDFWAREFWGAD</sequence>
<dbReference type="EMBL" id="WTPW01000670">
    <property type="protein sequence ID" value="KAF0489579.1"/>
    <property type="molecule type" value="Genomic_DNA"/>
</dbReference>
<dbReference type="AlphaFoldDB" id="A0A8H4AFR0"/>
<reference evidence="5 6" key="1">
    <citation type="journal article" date="2019" name="Environ. Microbiol.">
        <title>At the nexus of three kingdoms: the genome of the mycorrhizal fungus Gigaspora margarita provides insights into plant, endobacterial and fungal interactions.</title>
        <authorList>
            <person name="Venice F."/>
            <person name="Ghignone S."/>
            <person name="Salvioli di Fossalunga A."/>
            <person name="Amselem J."/>
            <person name="Novero M."/>
            <person name="Xianan X."/>
            <person name="Sedzielewska Toro K."/>
            <person name="Morin E."/>
            <person name="Lipzen A."/>
            <person name="Grigoriev I.V."/>
            <person name="Henrissat B."/>
            <person name="Martin F.M."/>
            <person name="Bonfante P."/>
        </authorList>
    </citation>
    <scope>NUCLEOTIDE SEQUENCE [LARGE SCALE GENOMIC DNA]</scope>
    <source>
        <strain evidence="5 6">BEG34</strain>
    </source>
</reference>
<feature type="transmembrane region" description="Helical" evidence="3">
    <location>
        <begin position="399"/>
        <end position="424"/>
    </location>
</feature>
<feature type="chain" id="PRO_5034739070" evidence="4">
    <location>
        <begin position="30"/>
        <end position="453"/>
    </location>
</feature>
<dbReference type="OrthoDB" id="432528at2759"/>
<proteinExistence type="predicted"/>
<keyword evidence="6" id="KW-1185">Reference proteome</keyword>
<keyword evidence="4" id="KW-0732">Signal</keyword>
<dbReference type="Proteomes" id="UP000439903">
    <property type="component" value="Unassembled WGS sequence"/>
</dbReference>
<name>A0A8H4AFR0_GIGMA</name>
<comment type="caution">
    <text evidence="5">The sequence shown here is derived from an EMBL/GenBank/DDBJ whole genome shotgun (WGS) entry which is preliminary data.</text>
</comment>
<evidence type="ECO:0000256" key="1">
    <source>
        <dbReference type="ARBA" id="ARBA00022441"/>
    </source>
</evidence>
<dbReference type="InterPro" id="IPR015915">
    <property type="entry name" value="Kelch-typ_b-propeller"/>
</dbReference>
<feature type="signal peptide" evidence="4">
    <location>
        <begin position="1"/>
        <end position="29"/>
    </location>
</feature>
<dbReference type="PANTHER" id="PTHR46093:SF18">
    <property type="entry name" value="FIBRONECTIN TYPE-III DOMAIN-CONTAINING PROTEIN"/>
    <property type="match status" value="1"/>
</dbReference>
<dbReference type="Gene3D" id="2.120.10.80">
    <property type="entry name" value="Kelch-type beta propeller"/>
    <property type="match status" value="2"/>
</dbReference>
<dbReference type="InterPro" id="IPR011043">
    <property type="entry name" value="Gal_Oxase/kelch_b-propeller"/>
</dbReference>
<keyword evidence="1" id="KW-0880">Kelch repeat</keyword>
<protein>
    <submittedName>
        <fullName evidence="5">Galactose oxidase</fullName>
    </submittedName>
</protein>
<evidence type="ECO:0000256" key="2">
    <source>
        <dbReference type="ARBA" id="ARBA00022737"/>
    </source>
</evidence>
<dbReference type="Pfam" id="PF24681">
    <property type="entry name" value="Kelch_KLHDC2_KLHL20_DRC7"/>
    <property type="match status" value="1"/>
</dbReference>
<keyword evidence="2" id="KW-0677">Repeat</keyword>
<keyword evidence="3" id="KW-0472">Membrane</keyword>
<accession>A0A8H4AFR0</accession>
<organism evidence="5 6">
    <name type="scientific">Gigaspora margarita</name>
    <dbReference type="NCBI Taxonomy" id="4874"/>
    <lineage>
        <taxon>Eukaryota</taxon>
        <taxon>Fungi</taxon>
        <taxon>Fungi incertae sedis</taxon>
        <taxon>Mucoromycota</taxon>
        <taxon>Glomeromycotina</taxon>
        <taxon>Glomeromycetes</taxon>
        <taxon>Diversisporales</taxon>
        <taxon>Gigasporaceae</taxon>
        <taxon>Gigaspora</taxon>
    </lineage>
</organism>
<evidence type="ECO:0000313" key="6">
    <source>
        <dbReference type="Proteomes" id="UP000439903"/>
    </source>
</evidence>
<dbReference type="PANTHER" id="PTHR46093">
    <property type="entry name" value="ACYL-COA-BINDING DOMAIN-CONTAINING PROTEIN 5"/>
    <property type="match status" value="1"/>
</dbReference>
<evidence type="ECO:0000256" key="3">
    <source>
        <dbReference type="SAM" id="Phobius"/>
    </source>
</evidence>
<keyword evidence="3" id="KW-1133">Transmembrane helix</keyword>
<dbReference type="SUPFAM" id="SSF50965">
    <property type="entry name" value="Galactose oxidase, central domain"/>
    <property type="match status" value="1"/>
</dbReference>
<keyword evidence="3" id="KW-0812">Transmembrane</keyword>
<evidence type="ECO:0000256" key="4">
    <source>
        <dbReference type="SAM" id="SignalP"/>
    </source>
</evidence>
<gene>
    <name evidence="5" type="ORF">F8M41_022052</name>
</gene>
<evidence type="ECO:0000313" key="5">
    <source>
        <dbReference type="EMBL" id="KAF0489579.1"/>
    </source>
</evidence>